<keyword evidence="1 9" id="KW-0963">Cytoplasm</keyword>
<dbReference type="CDD" id="cd03109">
    <property type="entry name" value="DTBS"/>
    <property type="match status" value="1"/>
</dbReference>
<keyword evidence="7 9" id="KW-0460">Magnesium</keyword>
<gene>
    <name evidence="9 10" type="primary">bioD</name>
    <name evidence="10" type="ORF">KCX74_14370</name>
</gene>
<feature type="binding site" evidence="9">
    <location>
        <begin position="114"/>
        <end position="117"/>
    </location>
    <ligand>
        <name>ATP</name>
        <dbReference type="ChEBI" id="CHEBI:30616"/>
    </ligand>
</feature>
<dbReference type="InterPro" id="IPR004472">
    <property type="entry name" value="DTB_synth_BioD"/>
</dbReference>
<feature type="binding site" evidence="9">
    <location>
        <position position="114"/>
    </location>
    <ligand>
        <name>Mg(2+)</name>
        <dbReference type="ChEBI" id="CHEBI:18420"/>
    </ligand>
</feature>
<evidence type="ECO:0000313" key="11">
    <source>
        <dbReference type="Proteomes" id="UP000675284"/>
    </source>
</evidence>
<comment type="caution">
    <text evidence="10">The sequence shown here is derived from an EMBL/GenBank/DDBJ whole genome shotgun (WGS) entry which is preliminary data.</text>
</comment>
<keyword evidence="6 9" id="KW-0067">ATP-binding</keyword>
<dbReference type="GO" id="GO:0005524">
    <property type="term" value="F:ATP binding"/>
    <property type="evidence" value="ECO:0007669"/>
    <property type="project" value="UniProtKB-UniRule"/>
</dbReference>
<evidence type="ECO:0000256" key="9">
    <source>
        <dbReference type="HAMAP-Rule" id="MF_00336"/>
    </source>
</evidence>
<dbReference type="SUPFAM" id="SSF52540">
    <property type="entry name" value="P-loop containing nucleoside triphosphate hydrolases"/>
    <property type="match status" value="1"/>
</dbReference>
<name>A0A941IDK4_9BACI</name>
<dbReference type="RefSeq" id="WP_026679905.1">
    <property type="nucleotide sequence ID" value="NZ_BAAACY010000008.1"/>
</dbReference>
<comment type="caution">
    <text evidence="9">Lacks conserved residue(s) required for the propagation of feature annotation.</text>
</comment>
<comment type="catalytic activity">
    <reaction evidence="9">
        <text>(7R,8S)-7,8-diammoniononanoate + CO2 + ATP = (4R,5S)-dethiobiotin + ADP + phosphate + 3 H(+)</text>
        <dbReference type="Rhea" id="RHEA:15805"/>
        <dbReference type="ChEBI" id="CHEBI:15378"/>
        <dbReference type="ChEBI" id="CHEBI:16526"/>
        <dbReference type="ChEBI" id="CHEBI:30616"/>
        <dbReference type="ChEBI" id="CHEBI:43474"/>
        <dbReference type="ChEBI" id="CHEBI:149469"/>
        <dbReference type="ChEBI" id="CHEBI:149473"/>
        <dbReference type="ChEBI" id="CHEBI:456216"/>
        <dbReference type="EC" id="6.3.3.3"/>
    </reaction>
</comment>
<dbReference type="GO" id="GO:0004141">
    <property type="term" value="F:dethiobiotin synthase activity"/>
    <property type="evidence" value="ECO:0007669"/>
    <property type="project" value="UniProtKB-UniRule"/>
</dbReference>
<keyword evidence="11" id="KW-1185">Reference proteome</keyword>
<dbReference type="GO" id="GO:0009102">
    <property type="term" value="P:biotin biosynthetic process"/>
    <property type="evidence" value="ECO:0007669"/>
    <property type="project" value="UniProtKB-UniRule"/>
</dbReference>
<dbReference type="InterPro" id="IPR027417">
    <property type="entry name" value="P-loop_NTPase"/>
</dbReference>
<keyword evidence="4 9" id="KW-0547">Nucleotide-binding</keyword>
<evidence type="ECO:0000256" key="7">
    <source>
        <dbReference type="ARBA" id="ARBA00022842"/>
    </source>
</evidence>
<evidence type="ECO:0000313" key="10">
    <source>
        <dbReference type="EMBL" id="MBR7797220.1"/>
    </source>
</evidence>
<comment type="function">
    <text evidence="9">Catalyzes a mechanistically unusual reaction, the ATP-dependent insertion of CO2 between the N7 and N8 nitrogen atoms of 7,8-diaminopelargonic acid (DAPA, also called 7,8-diammoniononanoate) to form a ureido ring.</text>
</comment>
<feature type="binding site" evidence="9">
    <location>
        <position position="53"/>
    </location>
    <ligand>
        <name>Mg(2+)</name>
        <dbReference type="ChEBI" id="CHEBI:18420"/>
    </ligand>
</feature>
<feature type="active site" evidence="9">
    <location>
        <position position="39"/>
    </location>
</feature>
<dbReference type="Pfam" id="PF13500">
    <property type="entry name" value="AAA_26"/>
    <property type="match status" value="1"/>
</dbReference>
<proteinExistence type="inferred from homology"/>
<sequence>MKSKGLFITGTDTGIGKTCIGAGIAGALHKQGIDVGVFKPMLSGEKREHPLSDPAILKRFSGDRNTLEQITPYQFKEPLAPYVAAKREDRLISLASIVNAWNSIRDTHEFFIVEGAGGIAVPFGENYLAADVAKAIGFPLLIVASIHLGTVNHTSLTVQFAKHMGLEIAGIVLNGLDEAKHGAAEQTNPGIIEELTGIPVLGILPWLDSNSPKHVIEQTKVSIPLQTFL</sequence>
<dbReference type="Gene3D" id="3.40.50.300">
    <property type="entry name" value="P-loop containing nucleotide triphosphate hydrolases"/>
    <property type="match status" value="1"/>
</dbReference>
<feature type="binding site" evidence="9">
    <location>
        <position position="53"/>
    </location>
    <ligand>
        <name>ATP</name>
        <dbReference type="ChEBI" id="CHEBI:30616"/>
    </ligand>
</feature>
<reference evidence="10" key="1">
    <citation type="submission" date="2021-04" db="EMBL/GenBank/DDBJ databases">
        <title>Isolation and polyphasic classification of algal microorganism.</title>
        <authorList>
            <person name="Wang S."/>
        </authorList>
    </citation>
    <scope>NUCLEOTIDE SEQUENCE</scope>
    <source>
        <strain evidence="10">720a</strain>
    </source>
</reference>
<keyword evidence="2 9" id="KW-0436">Ligase</keyword>
<accession>A0A941IDK4</accession>
<keyword evidence="5 9" id="KW-0093">Biotin biosynthesis</keyword>
<evidence type="ECO:0000256" key="8">
    <source>
        <dbReference type="ARBA" id="ARBA00047386"/>
    </source>
</evidence>
<keyword evidence="3 9" id="KW-0479">Metal-binding</keyword>
<dbReference type="GO" id="GO:0000287">
    <property type="term" value="F:magnesium ion binding"/>
    <property type="evidence" value="ECO:0007669"/>
    <property type="project" value="UniProtKB-UniRule"/>
</dbReference>
<evidence type="ECO:0000256" key="1">
    <source>
        <dbReference type="ARBA" id="ARBA00022490"/>
    </source>
</evidence>
<dbReference type="PIRSF" id="PIRSF006755">
    <property type="entry name" value="DTB_synth"/>
    <property type="match status" value="1"/>
</dbReference>
<comment type="similarity">
    <text evidence="9">Belongs to the dethiobiotin synthetase family.</text>
</comment>
<evidence type="ECO:0000256" key="2">
    <source>
        <dbReference type="ARBA" id="ARBA00022598"/>
    </source>
</evidence>
<evidence type="ECO:0000256" key="3">
    <source>
        <dbReference type="ARBA" id="ARBA00022723"/>
    </source>
</evidence>
<comment type="cofactor">
    <cofactor evidence="9">
        <name>Mg(2+)</name>
        <dbReference type="ChEBI" id="CHEBI:18420"/>
    </cofactor>
</comment>
<organism evidence="10 11">
    <name type="scientific">Virgibacillus salarius</name>
    <dbReference type="NCBI Taxonomy" id="447199"/>
    <lineage>
        <taxon>Bacteria</taxon>
        <taxon>Bacillati</taxon>
        <taxon>Bacillota</taxon>
        <taxon>Bacilli</taxon>
        <taxon>Bacillales</taxon>
        <taxon>Bacillaceae</taxon>
        <taxon>Virgibacillus</taxon>
    </lineage>
</organism>
<dbReference type="HAMAP" id="MF_00336">
    <property type="entry name" value="BioD"/>
    <property type="match status" value="1"/>
</dbReference>
<feature type="binding site" evidence="9">
    <location>
        <position position="18"/>
    </location>
    <ligand>
        <name>Mg(2+)</name>
        <dbReference type="ChEBI" id="CHEBI:18420"/>
    </ligand>
</feature>
<comment type="catalytic activity">
    <reaction evidence="8">
        <text>(7R,8S)-8-amino-7-(carboxyamino)nonanoate + ATP = (4R,5S)-dethiobiotin + ADP + phosphate + H(+)</text>
        <dbReference type="Rhea" id="RHEA:63684"/>
        <dbReference type="ChEBI" id="CHEBI:15378"/>
        <dbReference type="ChEBI" id="CHEBI:30616"/>
        <dbReference type="ChEBI" id="CHEBI:43474"/>
        <dbReference type="ChEBI" id="CHEBI:149470"/>
        <dbReference type="ChEBI" id="CHEBI:149473"/>
        <dbReference type="ChEBI" id="CHEBI:456216"/>
    </reaction>
</comment>
<evidence type="ECO:0000256" key="4">
    <source>
        <dbReference type="ARBA" id="ARBA00022741"/>
    </source>
</evidence>
<dbReference type="NCBIfam" id="TIGR00347">
    <property type="entry name" value="bioD"/>
    <property type="match status" value="1"/>
</dbReference>
<dbReference type="PANTHER" id="PTHR43210">
    <property type="entry name" value="DETHIOBIOTIN SYNTHETASE"/>
    <property type="match status" value="1"/>
</dbReference>
<feature type="binding site" evidence="9">
    <location>
        <position position="43"/>
    </location>
    <ligand>
        <name>substrate</name>
    </ligand>
</feature>
<evidence type="ECO:0000256" key="5">
    <source>
        <dbReference type="ARBA" id="ARBA00022756"/>
    </source>
</evidence>
<comment type="subunit">
    <text evidence="9">Homodimer.</text>
</comment>
<dbReference type="EMBL" id="JAGSOT010000047">
    <property type="protein sequence ID" value="MBR7797220.1"/>
    <property type="molecule type" value="Genomic_DNA"/>
</dbReference>
<comment type="subcellular location">
    <subcellularLocation>
        <location evidence="9">Cytoplasm</location>
    </subcellularLocation>
</comment>
<comment type="pathway">
    <text evidence="9">Cofactor biosynthesis; biotin biosynthesis; biotin from 7,8-diaminononanoate: step 1/2.</text>
</comment>
<dbReference type="Proteomes" id="UP000675284">
    <property type="component" value="Unassembled WGS sequence"/>
</dbReference>
<protein>
    <recommendedName>
        <fullName evidence="9">ATP-dependent dethiobiotin synthetase BioD</fullName>
        <ecNumber evidence="9">6.3.3.3</ecNumber>
    </recommendedName>
    <alternativeName>
        <fullName evidence="9">DTB synthetase</fullName>
        <shortName evidence="9">DTBS</shortName>
    </alternativeName>
    <alternativeName>
        <fullName evidence="9">Dethiobiotin synthase</fullName>
    </alternativeName>
</protein>
<dbReference type="AlphaFoldDB" id="A0A941IDK4"/>
<dbReference type="PANTHER" id="PTHR43210:SF2">
    <property type="entry name" value="ATP-DEPENDENT DETHIOBIOTIN SYNTHETASE BIOD 2"/>
    <property type="match status" value="1"/>
</dbReference>
<dbReference type="GO" id="GO:0005829">
    <property type="term" value="C:cytosol"/>
    <property type="evidence" value="ECO:0007669"/>
    <property type="project" value="TreeGrafter"/>
</dbReference>
<evidence type="ECO:0000256" key="6">
    <source>
        <dbReference type="ARBA" id="ARBA00022840"/>
    </source>
</evidence>
<dbReference type="EC" id="6.3.3.3" evidence="9"/>
<feature type="binding site" evidence="9">
    <location>
        <begin position="205"/>
        <end position="207"/>
    </location>
    <ligand>
        <name>ATP</name>
        <dbReference type="ChEBI" id="CHEBI:30616"/>
    </ligand>
</feature>